<gene>
    <name evidence="2" type="ORF">KFE25_000253</name>
</gene>
<protein>
    <submittedName>
        <fullName evidence="2">Uncharacterized protein</fullName>
    </submittedName>
</protein>
<dbReference type="Proteomes" id="UP000751190">
    <property type="component" value="Unassembled WGS sequence"/>
</dbReference>
<evidence type="ECO:0000256" key="1">
    <source>
        <dbReference type="SAM" id="Phobius"/>
    </source>
</evidence>
<name>A0A8J5XIU3_DIALT</name>
<evidence type="ECO:0000313" key="3">
    <source>
        <dbReference type="Proteomes" id="UP000751190"/>
    </source>
</evidence>
<dbReference type="OrthoDB" id="10556851at2759"/>
<keyword evidence="1" id="KW-1133">Transmembrane helix</keyword>
<dbReference type="AlphaFoldDB" id="A0A8J5XIU3"/>
<organism evidence="2 3">
    <name type="scientific">Diacronema lutheri</name>
    <name type="common">Unicellular marine alga</name>
    <name type="synonym">Monochrysis lutheri</name>
    <dbReference type="NCBI Taxonomy" id="2081491"/>
    <lineage>
        <taxon>Eukaryota</taxon>
        <taxon>Haptista</taxon>
        <taxon>Haptophyta</taxon>
        <taxon>Pavlovophyceae</taxon>
        <taxon>Pavlovales</taxon>
        <taxon>Pavlovaceae</taxon>
        <taxon>Diacronema</taxon>
    </lineage>
</organism>
<comment type="caution">
    <text evidence="2">The sequence shown here is derived from an EMBL/GenBank/DDBJ whole genome shotgun (WGS) entry which is preliminary data.</text>
</comment>
<dbReference type="EMBL" id="JAGTXO010000014">
    <property type="protein sequence ID" value="KAG8464085.1"/>
    <property type="molecule type" value="Genomic_DNA"/>
</dbReference>
<accession>A0A8J5XIU3</accession>
<reference evidence="2" key="1">
    <citation type="submission" date="2021-05" db="EMBL/GenBank/DDBJ databases">
        <title>The genome of the haptophyte Pavlova lutheri (Diacronema luteri, Pavlovales) - a model for lipid biosynthesis in eukaryotic algae.</title>
        <authorList>
            <person name="Hulatt C.J."/>
            <person name="Posewitz M.C."/>
        </authorList>
    </citation>
    <scope>NUCLEOTIDE SEQUENCE</scope>
    <source>
        <strain evidence="2">NIVA-4/92</strain>
    </source>
</reference>
<feature type="transmembrane region" description="Helical" evidence="1">
    <location>
        <begin position="32"/>
        <end position="49"/>
    </location>
</feature>
<keyword evidence="3" id="KW-1185">Reference proteome</keyword>
<evidence type="ECO:0000313" key="2">
    <source>
        <dbReference type="EMBL" id="KAG8464085.1"/>
    </source>
</evidence>
<proteinExistence type="predicted"/>
<sequence length="116" mass="12598">MAAIPFVPWRRGGSSLELIEDLVDTLDEASAWLPWITTALLGLVILYLLRERADRADPLPAPSATGAQFAEHTAHSNAALRAAGIAAGIHIDPRKFVHTMDECPLRGCSRCIRPKS</sequence>
<keyword evidence="1" id="KW-0812">Transmembrane</keyword>
<keyword evidence="1" id="KW-0472">Membrane</keyword>